<dbReference type="EMBL" id="VSRR010001469">
    <property type="protein sequence ID" value="MPC25481.1"/>
    <property type="molecule type" value="Genomic_DNA"/>
</dbReference>
<sequence length="48" mass="5783">MSLILKLLIMFIKYLTLSPFSTMTCFHIRSAYYLGFLYNFRKLVWGLK</sequence>
<evidence type="ECO:0000313" key="2">
    <source>
        <dbReference type="Proteomes" id="UP000324222"/>
    </source>
</evidence>
<name>A0A5B7DUV9_PORTR</name>
<proteinExistence type="predicted"/>
<organism evidence="1 2">
    <name type="scientific">Portunus trituberculatus</name>
    <name type="common">Swimming crab</name>
    <name type="synonym">Neptunus trituberculatus</name>
    <dbReference type="NCBI Taxonomy" id="210409"/>
    <lineage>
        <taxon>Eukaryota</taxon>
        <taxon>Metazoa</taxon>
        <taxon>Ecdysozoa</taxon>
        <taxon>Arthropoda</taxon>
        <taxon>Crustacea</taxon>
        <taxon>Multicrustacea</taxon>
        <taxon>Malacostraca</taxon>
        <taxon>Eumalacostraca</taxon>
        <taxon>Eucarida</taxon>
        <taxon>Decapoda</taxon>
        <taxon>Pleocyemata</taxon>
        <taxon>Brachyura</taxon>
        <taxon>Eubrachyura</taxon>
        <taxon>Portunoidea</taxon>
        <taxon>Portunidae</taxon>
        <taxon>Portuninae</taxon>
        <taxon>Portunus</taxon>
    </lineage>
</organism>
<accession>A0A5B7DUV9</accession>
<reference evidence="1 2" key="1">
    <citation type="submission" date="2019-05" db="EMBL/GenBank/DDBJ databases">
        <title>Another draft genome of Portunus trituberculatus and its Hox gene families provides insights of decapod evolution.</title>
        <authorList>
            <person name="Jeong J.-H."/>
            <person name="Song I."/>
            <person name="Kim S."/>
            <person name="Choi T."/>
            <person name="Kim D."/>
            <person name="Ryu S."/>
            <person name="Kim W."/>
        </authorList>
    </citation>
    <scope>NUCLEOTIDE SEQUENCE [LARGE SCALE GENOMIC DNA]</scope>
    <source>
        <tissue evidence="1">Muscle</tissue>
    </source>
</reference>
<protein>
    <submittedName>
        <fullName evidence="1">Uncharacterized protein</fullName>
    </submittedName>
</protein>
<gene>
    <name evidence="1" type="ORF">E2C01_018598</name>
</gene>
<evidence type="ECO:0000313" key="1">
    <source>
        <dbReference type="EMBL" id="MPC25481.1"/>
    </source>
</evidence>
<dbReference type="Proteomes" id="UP000324222">
    <property type="component" value="Unassembled WGS sequence"/>
</dbReference>
<dbReference type="AlphaFoldDB" id="A0A5B7DUV9"/>
<comment type="caution">
    <text evidence="1">The sequence shown here is derived from an EMBL/GenBank/DDBJ whole genome shotgun (WGS) entry which is preliminary data.</text>
</comment>
<keyword evidence="2" id="KW-1185">Reference proteome</keyword>